<name>A0ACB7TT39_DIOAL</name>
<dbReference type="EMBL" id="CM037030">
    <property type="protein sequence ID" value="KAH7650857.1"/>
    <property type="molecule type" value="Genomic_DNA"/>
</dbReference>
<dbReference type="Proteomes" id="UP000827976">
    <property type="component" value="Chromosome 20"/>
</dbReference>
<keyword evidence="2" id="KW-1185">Reference proteome</keyword>
<comment type="caution">
    <text evidence="1">The sequence shown here is derived from an EMBL/GenBank/DDBJ whole genome shotgun (WGS) entry which is preliminary data.</text>
</comment>
<proteinExistence type="predicted"/>
<evidence type="ECO:0000313" key="1">
    <source>
        <dbReference type="EMBL" id="KAH7650857.1"/>
    </source>
</evidence>
<protein>
    <submittedName>
        <fullName evidence="1">Uncharacterized protein</fullName>
    </submittedName>
</protein>
<evidence type="ECO:0000313" key="2">
    <source>
        <dbReference type="Proteomes" id="UP000827976"/>
    </source>
</evidence>
<gene>
    <name evidence="1" type="ORF">IHE45_20G019800</name>
</gene>
<sequence length="61" mass="7361">MDQYGYSDRFIWLDIQKKISEFRRELSGILDTLSCELSHFYNFSLIFHTLAFTIFCHGYEN</sequence>
<organism evidence="1 2">
    <name type="scientific">Dioscorea alata</name>
    <name type="common">Purple yam</name>
    <dbReference type="NCBI Taxonomy" id="55571"/>
    <lineage>
        <taxon>Eukaryota</taxon>
        <taxon>Viridiplantae</taxon>
        <taxon>Streptophyta</taxon>
        <taxon>Embryophyta</taxon>
        <taxon>Tracheophyta</taxon>
        <taxon>Spermatophyta</taxon>
        <taxon>Magnoliopsida</taxon>
        <taxon>Liliopsida</taxon>
        <taxon>Dioscoreales</taxon>
        <taxon>Dioscoreaceae</taxon>
        <taxon>Dioscorea</taxon>
    </lineage>
</organism>
<reference evidence="2" key="1">
    <citation type="journal article" date="2022" name="Nat. Commun.">
        <title>Chromosome evolution and the genetic basis of agronomically important traits in greater yam.</title>
        <authorList>
            <person name="Bredeson J.V."/>
            <person name="Lyons J.B."/>
            <person name="Oniyinde I.O."/>
            <person name="Okereke N.R."/>
            <person name="Kolade O."/>
            <person name="Nnabue I."/>
            <person name="Nwadili C.O."/>
            <person name="Hribova E."/>
            <person name="Parker M."/>
            <person name="Nwogha J."/>
            <person name="Shu S."/>
            <person name="Carlson J."/>
            <person name="Kariba R."/>
            <person name="Muthemba S."/>
            <person name="Knop K."/>
            <person name="Barton G.J."/>
            <person name="Sherwood A.V."/>
            <person name="Lopez-Montes A."/>
            <person name="Asiedu R."/>
            <person name="Jamnadass R."/>
            <person name="Muchugi A."/>
            <person name="Goodstein D."/>
            <person name="Egesi C.N."/>
            <person name="Featherston J."/>
            <person name="Asfaw A."/>
            <person name="Simpson G.G."/>
            <person name="Dolezel J."/>
            <person name="Hendre P.S."/>
            <person name="Van Deynze A."/>
            <person name="Kumar P.L."/>
            <person name="Obidiegwu J.E."/>
            <person name="Bhattacharjee R."/>
            <person name="Rokhsar D.S."/>
        </authorList>
    </citation>
    <scope>NUCLEOTIDE SEQUENCE [LARGE SCALE GENOMIC DNA]</scope>
    <source>
        <strain evidence="2">cv. TDa95/00328</strain>
    </source>
</reference>
<accession>A0ACB7TT39</accession>